<dbReference type="Gene3D" id="3.40.366.10">
    <property type="entry name" value="Malonyl-Coenzyme A Acyl Carrier Protein, domain 2"/>
    <property type="match status" value="1"/>
</dbReference>
<organism evidence="1 2">
    <name type="scientific">Pyricularia grisea</name>
    <name type="common">Crabgrass-specific blast fungus</name>
    <name type="synonym">Magnaporthe grisea</name>
    <dbReference type="NCBI Taxonomy" id="148305"/>
    <lineage>
        <taxon>Eukaryota</taxon>
        <taxon>Fungi</taxon>
        <taxon>Dikarya</taxon>
        <taxon>Ascomycota</taxon>
        <taxon>Pezizomycotina</taxon>
        <taxon>Sordariomycetes</taxon>
        <taxon>Sordariomycetidae</taxon>
        <taxon>Magnaporthales</taxon>
        <taxon>Pyriculariaceae</taxon>
        <taxon>Pyricularia</taxon>
    </lineage>
</organism>
<dbReference type="GO" id="GO:0016740">
    <property type="term" value="F:transferase activity"/>
    <property type="evidence" value="ECO:0007669"/>
    <property type="project" value="InterPro"/>
</dbReference>
<dbReference type="GeneID" id="41960134"/>
<evidence type="ECO:0000313" key="2">
    <source>
        <dbReference type="RefSeq" id="XP_030983239.1"/>
    </source>
</evidence>
<dbReference type="AlphaFoldDB" id="A0A6P8B8B7"/>
<gene>
    <name evidence="2" type="ORF">PgNI_05190</name>
</gene>
<evidence type="ECO:0000313" key="1">
    <source>
        <dbReference type="Proteomes" id="UP000515153"/>
    </source>
</evidence>
<name>A0A6P8B8B7_PYRGI</name>
<proteinExistence type="predicted"/>
<reference evidence="2" key="2">
    <citation type="submission" date="2019-10" db="EMBL/GenBank/DDBJ databases">
        <authorList>
            <consortium name="NCBI Genome Project"/>
        </authorList>
    </citation>
    <scope>NUCLEOTIDE SEQUENCE</scope>
    <source>
        <strain evidence="2">NI907</strain>
    </source>
</reference>
<dbReference type="InterPro" id="IPR001227">
    <property type="entry name" value="Ac_transferase_dom_sf"/>
</dbReference>
<dbReference type="KEGG" id="pgri:PgNI_05190"/>
<dbReference type="Gene3D" id="3.30.70.3290">
    <property type="match status" value="1"/>
</dbReference>
<reference evidence="2" key="3">
    <citation type="submission" date="2025-08" db="UniProtKB">
        <authorList>
            <consortium name="RefSeq"/>
        </authorList>
    </citation>
    <scope>IDENTIFICATION</scope>
    <source>
        <strain evidence="2">NI907</strain>
    </source>
</reference>
<accession>A0A6P8B8B7</accession>
<reference evidence="1 2" key="1">
    <citation type="journal article" date="2019" name="Mol. Biol. Evol.">
        <title>Blast fungal genomes show frequent chromosomal changes, gene gains and losses, and effector gene turnover.</title>
        <authorList>
            <person name="Gomez Luciano L.B."/>
            <person name="Jason Tsai I."/>
            <person name="Chuma I."/>
            <person name="Tosa Y."/>
            <person name="Chen Y.H."/>
            <person name="Li J.Y."/>
            <person name="Li M.Y."/>
            <person name="Jade Lu M.Y."/>
            <person name="Nakayashiki H."/>
            <person name="Li W.H."/>
        </authorList>
    </citation>
    <scope>NUCLEOTIDE SEQUENCE [LARGE SCALE GENOMIC DNA]</scope>
    <source>
        <strain evidence="1 2">NI907</strain>
    </source>
</reference>
<sequence length="128" mass="14232">MSDHTLRPALKGPAIASLKPAKNNNTVYTGTLERGNNDIGALSDCLRTAWACLGGAAVDWAGFISGYCAIQDKRSLSMLRGGLPLYQWDHRREFWAKPRIGRLFCTQQHRVHELLAKRRPDGTAEAVR</sequence>
<protein>
    <submittedName>
        <fullName evidence="2">Uncharacterized protein</fullName>
    </submittedName>
</protein>
<dbReference type="RefSeq" id="XP_030983239.1">
    <property type="nucleotide sequence ID" value="XM_031125225.1"/>
</dbReference>
<dbReference type="Proteomes" id="UP000515153">
    <property type="component" value="Chromosome I"/>
</dbReference>
<keyword evidence="1" id="KW-1185">Reference proteome</keyword>